<dbReference type="OrthoDB" id="6019866at2759"/>
<evidence type="ECO:0000256" key="4">
    <source>
        <dbReference type="ARBA" id="ARBA00022729"/>
    </source>
</evidence>
<dbReference type="AlphaFoldDB" id="A0A8C4YIU9"/>
<keyword evidence="9" id="KW-1015">Disulfide bond</keyword>
<evidence type="ECO:0000259" key="13">
    <source>
        <dbReference type="PROSITE" id="PS50104"/>
    </source>
</evidence>
<keyword evidence="10" id="KW-0675">Receptor</keyword>
<dbReference type="InterPro" id="IPR015621">
    <property type="entry name" value="IL-1_rcpt_fam"/>
</dbReference>
<keyword evidence="7" id="KW-1133">Transmembrane helix</keyword>
<dbReference type="Ensembl" id="ENSGEVT00005027816.1">
    <property type="protein sequence ID" value="ENSGEVP00005026437.1"/>
    <property type="gene ID" value="ENSGEVG00005018716.1"/>
</dbReference>
<reference evidence="15" key="2">
    <citation type="submission" date="2025-09" db="UniProtKB">
        <authorList>
            <consortium name="Ensembl"/>
        </authorList>
    </citation>
    <scope>IDENTIFICATION</scope>
</reference>
<feature type="domain" description="TIR" evidence="13">
    <location>
        <begin position="172"/>
        <end position="324"/>
    </location>
</feature>
<evidence type="ECO:0000256" key="12">
    <source>
        <dbReference type="ARBA" id="ARBA00023319"/>
    </source>
</evidence>
<evidence type="ECO:0000256" key="11">
    <source>
        <dbReference type="ARBA" id="ARBA00023180"/>
    </source>
</evidence>
<sequence length="363" mass="41939">MFKEIRPSLKLKDDKINLFRTYEQDAGIYVCDYILFDNSIQWTMRRVVRVKIIAQNTLHSPNILSPSGMKTLEVEVGKPLKIECKVFFGFESDFLPMITWYRDNKESKSEPLLQNTTRIRVEELEGKSFVHVATLREVTERDLNSNFICFAQNSVGNSTGVLKLKRKERDHKEFDAFVSYAKQDSFERDSTFLNEEQFALEVLPEVLENKYGYKLCLLERDILPGGAYTDDIVTAIQQSRRAIIILSPGYVNGPSIFELQAAVNCALEDNMLKLILIKYKSFQEPASLPAIVKKALKILPVVTWKSSNSNSPNKQFWKYMRYHMPVKNIGGLEKNSLKFFFHRLFSMVINSRKATGRSQQTKK</sequence>
<evidence type="ECO:0000256" key="7">
    <source>
        <dbReference type="ARBA" id="ARBA00022989"/>
    </source>
</evidence>
<dbReference type="PANTHER" id="PTHR11890">
    <property type="entry name" value="INTERLEUKIN-1 RECEPTOR FAMILY MEMBER"/>
    <property type="match status" value="1"/>
</dbReference>
<evidence type="ECO:0000256" key="1">
    <source>
        <dbReference type="ARBA" id="ARBA00004479"/>
    </source>
</evidence>
<dbReference type="Gene3D" id="3.40.50.10140">
    <property type="entry name" value="Toll/interleukin-1 receptor homology (TIR) domain"/>
    <property type="match status" value="1"/>
</dbReference>
<dbReference type="InterPro" id="IPR007110">
    <property type="entry name" value="Ig-like_dom"/>
</dbReference>
<dbReference type="SUPFAM" id="SSF52200">
    <property type="entry name" value="Toll/Interleukin receptor TIR domain"/>
    <property type="match status" value="1"/>
</dbReference>
<dbReference type="Gene3D" id="2.60.40.10">
    <property type="entry name" value="Immunoglobulins"/>
    <property type="match status" value="1"/>
</dbReference>
<dbReference type="PRINTS" id="PR01537">
    <property type="entry name" value="INTRLKN1R1F"/>
</dbReference>
<dbReference type="SUPFAM" id="SSF48726">
    <property type="entry name" value="Immunoglobulin"/>
    <property type="match status" value="1"/>
</dbReference>
<dbReference type="Pfam" id="PF00047">
    <property type="entry name" value="ig"/>
    <property type="match status" value="1"/>
</dbReference>
<keyword evidence="3" id="KW-0812">Transmembrane</keyword>
<organism evidence="15 16">
    <name type="scientific">Gopherus evgoodei</name>
    <name type="common">Goodes thornscrub tortoise</name>
    <dbReference type="NCBI Taxonomy" id="1825980"/>
    <lineage>
        <taxon>Eukaryota</taxon>
        <taxon>Metazoa</taxon>
        <taxon>Chordata</taxon>
        <taxon>Craniata</taxon>
        <taxon>Vertebrata</taxon>
        <taxon>Euteleostomi</taxon>
        <taxon>Archelosauria</taxon>
        <taxon>Testudinata</taxon>
        <taxon>Testudines</taxon>
        <taxon>Cryptodira</taxon>
        <taxon>Durocryptodira</taxon>
        <taxon>Testudinoidea</taxon>
        <taxon>Testudinidae</taxon>
        <taxon>Gopherus</taxon>
    </lineage>
</organism>
<name>A0A8C4YIU9_9SAUR</name>
<comment type="similarity">
    <text evidence="2">Belongs to the interleukin-1 receptor family.</text>
</comment>
<evidence type="ECO:0000256" key="2">
    <source>
        <dbReference type="ARBA" id="ARBA00009752"/>
    </source>
</evidence>
<reference evidence="15" key="1">
    <citation type="submission" date="2025-08" db="UniProtKB">
        <authorList>
            <consortium name="Ensembl"/>
        </authorList>
    </citation>
    <scope>IDENTIFICATION</scope>
</reference>
<gene>
    <name evidence="15" type="primary">IL18RAP</name>
</gene>
<dbReference type="GeneTree" id="ENSGT01090000259985"/>
<dbReference type="GO" id="GO:0016787">
    <property type="term" value="F:hydrolase activity"/>
    <property type="evidence" value="ECO:0007669"/>
    <property type="project" value="UniProtKB-KW"/>
</dbReference>
<accession>A0A8C4YIU9</accession>
<evidence type="ECO:0000256" key="9">
    <source>
        <dbReference type="ARBA" id="ARBA00023157"/>
    </source>
</evidence>
<evidence type="ECO:0000256" key="10">
    <source>
        <dbReference type="ARBA" id="ARBA00023170"/>
    </source>
</evidence>
<dbReference type="PROSITE" id="PS50835">
    <property type="entry name" value="IG_LIKE"/>
    <property type="match status" value="1"/>
</dbReference>
<keyword evidence="11" id="KW-0325">Glycoprotein</keyword>
<dbReference type="GO" id="GO:0016020">
    <property type="term" value="C:membrane"/>
    <property type="evidence" value="ECO:0007669"/>
    <property type="project" value="UniProtKB-SubCell"/>
</dbReference>
<dbReference type="FunFam" id="2.60.40.10:FF:000284">
    <property type="entry name" value="interleukin-1 receptor accessory protein-like 1"/>
    <property type="match status" value="1"/>
</dbReference>
<evidence type="ECO:0000256" key="5">
    <source>
        <dbReference type="ARBA" id="ARBA00022737"/>
    </source>
</evidence>
<dbReference type="InterPro" id="IPR013783">
    <property type="entry name" value="Ig-like_fold"/>
</dbReference>
<evidence type="ECO:0000256" key="8">
    <source>
        <dbReference type="ARBA" id="ARBA00023136"/>
    </source>
</evidence>
<keyword evidence="8" id="KW-0472">Membrane</keyword>
<dbReference type="InterPro" id="IPR035897">
    <property type="entry name" value="Toll_tir_struct_dom_sf"/>
</dbReference>
<evidence type="ECO:0000313" key="16">
    <source>
        <dbReference type="Proteomes" id="UP000694390"/>
    </source>
</evidence>
<dbReference type="Pfam" id="PF01582">
    <property type="entry name" value="TIR"/>
    <property type="match status" value="1"/>
</dbReference>
<feature type="domain" description="Ig-like" evidence="14">
    <location>
        <begin position="61"/>
        <end position="165"/>
    </location>
</feature>
<dbReference type="Proteomes" id="UP000694390">
    <property type="component" value="Unassembled WGS sequence"/>
</dbReference>
<evidence type="ECO:0000256" key="6">
    <source>
        <dbReference type="ARBA" id="ARBA00022801"/>
    </source>
</evidence>
<dbReference type="InterPro" id="IPR036179">
    <property type="entry name" value="Ig-like_dom_sf"/>
</dbReference>
<keyword evidence="16" id="KW-1185">Reference proteome</keyword>
<proteinExistence type="inferred from homology"/>
<evidence type="ECO:0000313" key="15">
    <source>
        <dbReference type="Ensembl" id="ENSGEVP00005026437.1"/>
    </source>
</evidence>
<keyword evidence="4" id="KW-0732">Signal</keyword>
<protein>
    <submittedName>
        <fullName evidence="15">Interleukin 18 receptor accessory protein</fullName>
    </submittedName>
</protein>
<dbReference type="InterPro" id="IPR013151">
    <property type="entry name" value="Immunoglobulin_dom"/>
</dbReference>
<keyword evidence="5" id="KW-0677">Repeat</keyword>
<dbReference type="PANTHER" id="PTHR11890:SF23">
    <property type="entry name" value="INTERLEUKIN-18 RECEPTOR ACCESSORY PROTEIN"/>
    <property type="match status" value="1"/>
</dbReference>
<evidence type="ECO:0000259" key="14">
    <source>
        <dbReference type="PROSITE" id="PS50835"/>
    </source>
</evidence>
<keyword evidence="6" id="KW-0378">Hydrolase</keyword>
<dbReference type="GO" id="GO:0042008">
    <property type="term" value="F:interleukin-18 receptor activity"/>
    <property type="evidence" value="ECO:0007669"/>
    <property type="project" value="TreeGrafter"/>
</dbReference>
<dbReference type="FunFam" id="3.40.50.10140:FF:000002">
    <property type="entry name" value="Interleukin 1 receptor accessory protein"/>
    <property type="match status" value="1"/>
</dbReference>
<dbReference type="InterPro" id="IPR000157">
    <property type="entry name" value="TIR_dom"/>
</dbReference>
<keyword evidence="12" id="KW-0393">Immunoglobulin domain</keyword>
<dbReference type="SMART" id="SM00255">
    <property type="entry name" value="TIR"/>
    <property type="match status" value="1"/>
</dbReference>
<comment type="subcellular location">
    <subcellularLocation>
        <location evidence="1">Membrane</location>
        <topology evidence="1">Single-pass type I membrane protein</topology>
    </subcellularLocation>
</comment>
<evidence type="ECO:0000256" key="3">
    <source>
        <dbReference type="ARBA" id="ARBA00022692"/>
    </source>
</evidence>
<dbReference type="PROSITE" id="PS50104">
    <property type="entry name" value="TIR"/>
    <property type="match status" value="1"/>
</dbReference>